<organism evidence="1">
    <name type="scientific">Siphoviridae sp. ctfW121</name>
    <dbReference type="NCBI Taxonomy" id="2826413"/>
    <lineage>
        <taxon>Viruses</taxon>
        <taxon>Duplodnaviria</taxon>
        <taxon>Heunggongvirae</taxon>
        <taxon>Uroviricota</taxon>
        <taxon>Caudoviricetes</taxon>
    </lineage>
</organism>
<sequence length="142" mass="15873">MAKIIADIDDSVLKDISYIDKQFDHIFGGMTKAGAEVVYKNVISALPEPLRSSGFSSHVKLSKVYKTPSDDGINTKVMITGYFINKDGRKTPAPLVANMFEYGSDKRNYPKQPFFRKSFKKSQIKKAMEEAQKNLSGGLLDE</sequence>
<proteinExistence type="predicted"/>
<name>A0A8S5N866_9CAUD</name>
<reference evidence="1" key="1">
    <citation type="journal article" date="2021" name="Proc. Natl. Acad. Sci. U.S.A.">
        <title>A Catalog of Tens of Thousands of Viruses from Human Metagenomes Reveals Hidden Associations with Chronic Diseases.</title>
        <authorList>
            <person name="Tisza M.J."/>
            <person name="Buck C.B."/>
        </authorList>
    </citation>
    <scope>NUCLEOTIDE SEQUENCE</scope>
    <source>
        <strain evidence="1">CtfW121</strain>
    </source>
</reference>
<dbReference type="EMBL" id="BK015096">
    <property type="protein sequence ID" value="DAD90894.1"/>
    <property type="molecule type" value="Genomic_DNA"/>
</dbReference>
<evidence type="ECO:0000313" key="1">
    <source>
        <dbReference type="EMBL" id="DAD90894.1"/>
    </source>
</evidence>
<accession>A0A8S5N866</accession>
<protein>
    <submittedName>
        <fullName evidence="1">Uncharacterized protein</fullName>
    </submittedName>
</protein>